<dbReference type="PROSITE" id="PS00010">
    <property type="entry name" value="ASX_HYDROXYL"/>
    <property type="match status" value="5"/>
</dbReference>
<keyword evidence="3" id="KW-0677">Repeat</keyword>
<dbReference type="GO" id="GO:0005112">
    <property type="term" value="F:Notch binding"/>
    <property type="evidence" value="ECO:0007669"/>
    <property type="project" value="TreeGrafter"/>
</dbReference>
<dbReference type="GO" id="GO:0043226">
    <property type="term" value="C:organelle"/>
    <property type="evidence" value="ECO:0007669"/>
    <property type="project" value="UniProtKB-ARBA"/>
</dbReference>
<dbReference type="EMBL" id="CACRXK020000083">
    <property type="protein sequence ID" value="CAB3977978.1"/>
    <property type="molecule type" value="Genomic_DNA"/>
</dbReference>
<evidence type="ECO:0000256" key="2">
    <source>
        <dbReference type="ARBA" id="ARBA00022729"/>
    </source>
</evidence>
<dbReference type="InterPro" id="IPR018097">
    <property type="entry name" value="EGF_Ca-bd_CS"/>
</dbReference>
<dbReference type="Pfam" id="PF00008">
    <property type="entry name" value="EGF"/>
    <property type="match status" value="5"/>
</dbReference>
<dbReference type="FunFam" id="2.10.25.10:FF:000279">
    <property type="entry name" value="Neurogenic locus notch 1"/>
    <property type="match status" value="1"/>
</dbReference>
<dbReference type="Pfam" id="PF12661">
    <property type="entry name" value="hEGF"/>
    <property type="match status" value="1"/>
</dbReference>
<evidence type="ECO:0000256" key="1">
    <source>
        <dbReference type="ARBA" id="ARBA00022536"/>
    </source>
</evidence>
<feature type="disulfide bond" evidence="6">
    <location>
        <begin position="202"/>
        <end position="211"/>
    </location>
</feature>
<evidence type="ECO:0000256" key="4">
    <source>
        <dbReference type="ARBA" id="ARBA00023157"/>
    </source>
</evidence>
<dbReference type="SUPFAM" id="SSF57196">
    <property type="entry name" value="EGF/Laminin"/>
    <property type="match status" value="3"/>
</dbReference>
<dbReference type="PANTHER" id="PTHR12916:SF4">
    <property type="entry name" value="UNINFLATABLE, ISOFORM C"/>
    <property type="match status" value="1"/>
</dbReference>
<feature type="compositionally biased region" description="Polar residues" evidence="7">
    <location>
        <begin position="436"/>
        <end position="448"/>
    </location>
</feature>
<feature type="region of interest" description="Disordered" evidence="7">
    <location>
        <begin position="425"/>
        <end position="448"/>
    </location>
</feature>
<protein>
    <submittedName>
        <fullName evidence="8">Neurogenic locus notch homolog 1-like</fullName>
    </submittedName>
</protein>
<comment type="caution">
    <text evidence="8">The sequence shown here is derived from an EMBL/GenBank/DDBJ whole genome shotgun (WGS) entry which is preliminary data.</text>
</comment>
<proteinExistence type="predicted"/>
<accession>A0A7D9D685</accession>
<dbReference type="SUPFAM" id="SSF57184">
    <property type="entry name" value="Growth factor receptor domain"/>
    <property type="match status" value="1"/>
</dbReference>
<evidence type="ECO:0000256" key="3">
    <source>
        <dbReference type="ARBA" id="ARBA00022737"/>
    </source>
</evidence>
<feature type="disulfide bond" evidence="6">
    <location>
        <begin position="240"/>
        <end position="249"/>
    </location>
</feature>
<comment type="caution">
    <text evidence="6">Lacks conserved residue(s) required for the propagation of feature annotation.</text>
</comment>
<feature type="disulfide bond" evidence="6">
    <location>
        <begin position="86"/>
        <end position="95"/>
    </location>
</feature>
<keyword evidence="9" id="KW-1185">Reference proteome</keyword>
<dbReference type="FunFam" id="2.10.25.10:FF:000066">
    <property type="entry name" value="FAT atypical cadherin 4"/>
    <property type="match status" value="1"/>
</dbReference>
<keyword evidence="1 6" id="KW-0245">EGF-like domain</keyword>
<dbReference type="Proteomes" id="UP001152795">
    <property type="component" value="Unassembled WGS sequence"/>
</dbReference>
<keyword evidence="4 6" id="KW-1015">Disulfide bond</keyword>
<dbReference type="InterPro" id="IPR000742">
    <property type="entry name" value="EGF"/>
</dbReference>
<evidence type="ECO:0000256" key="7">
    <source>
        <dbReference type="SAM" id="MobiDB-lite"/>
    </source>
</evidence>
<evidence type="ECO:0000256" key="6">
    <source>
        <dbReference type="PROSITE-ProRule" id="PRU00076"/>
    </source>
</evidence>
<dbReference type="OrthoDB" id="5982030at2759"/>
<sequence>MQRMGYSTCSCKLGFTGDICETNIDDCASGPCKHGATCVDGIENYNCTCFPGFMGRNCEIEIKECKSNPCKHGRCVDLINEYACICDTGWMGKNCDENPNDCSNDTCFHGGDCTDGLKDFTCKCRTGFRGKRCEEDIDECATNPCWAEGTERCIDLVNDYYCKCKPGYAKRTCSFDINECLSNPCLNKGRCKDEIGRYVCECPYGFSGVNCEKSVQSCADEPCLNDGKCTEVGSRYNCSCKKDVFGRHCEFNQDNYAPKSCANAAKCVDGWRGSDRGSSSDCYCPSEKVGTRQAYGIFEWPKTPVGHNYTCPHNNKFSTSRECRYTNQTDTGGFWGPIVVEQCESGPDTRSKDLFLLAQKEVNISNVVNITQELKKLSVDNSSHPLQAGDINNIATVLQKIVAVKQKANETFEDFYTTVDNVLDPGDEDDNKKDTTNVMKTSSMPSQI</sequence>
<dbReference type="SMART" id="SM00179">
    <property type="entry name" value="EGF_CA"/>
    <property type="match status" value="6"/>
</dbReference>
<name>A0A7D9D685_PARCT</name>
<gene>
    <name evidence="8" type="ORF">PACLA_8A072923</name>
</gene>
<dbReference type="InterPro" id="IPR013032">
    <property type="entry name" value="EGF-like_CS"/>
</dbReference>
<feature type="disulfide bond" evidence="6">
    <location>
        <begin position="164"/>
        <end position="173"/>
    </location>
</feature>
<dbReference type="GO" id="GO:0007219">
    <property type="term" value="P:Notch signaling pathway"/>
    <property type="evidence" value="ECO:0007669"/>
    <property type="project" value="TreeGrafter"/>
</dbReference>
<evidence type="ECO:0000313" key="8">
    <source>
        <dbReference type="EMBL" id="CAB3977978.1"/>
    </source>
</evidence>
<dbReference type="InterPro" id="IPR001881">
    <property type="entry name" value="EGF-like_Ca-bd_dom"/>
</dbReference>
<dbReference type="SMART" id="SM00181">
    <property type="entry name" value="EGF"/>
    <property type="match status" value="6"/>
</dbReference>
<reference evidence="8" key="1">
    <citation type="submission" date="2020-04" db="EMBL/GenBank/DDBJ databases">
        <authorList>
            <person name="Alioto T."/>
            <person name="Alioto T."/>
            <person name="Gomez Garrido J."/>
        </authorList>
    </citation>
    <scope>NUCLEOTIDE SEQUENCE</scope>
    <source>
        <strain evidence="8">A484AB</strain>
    </source>
</reference>
<evidence type="ECO:0000256" key="5">
    <source>
        <dbReference type="ARBA" id="ARBA00023180"/>
    </source>
</evidence>
<dbReference type="FunFam" id="2.10.25.10:FF:000004">
    <property type="entry name" value="Neurogenic locus notch 1"/>
    <property type="match status" value="2"/>
</dbReference>
<dbReference type="AlphaFoldDB" id="A0A7D9D685"/>
<dbReference type="FunFam" id="2.10.25.10:FF:000123">
    <property type="entry name" value="Crumbs homolog 1 (Drosophila)"/>
    <property type="match status" value="1"/>
</dbReference>
<dbReference type="PROSITE" id="PS01186">
    <property type="entry name" value="EGF_2"/>
    <property type="match status" value="6"/>
</dbReference>
<feature type="disulfide bond" evidence="6">
    <location>
        <begin position="49"/>
        <end position="58"/>
    </location>
</feature>
<dbReference type="InterPro" id="IPR009030">
    <property type="entry name" value="Growth_fac_rcpt_cys_sf"/>
</dbReference>
<feature type="disulfide bond" evidence="6">
    <location>
        <begin position="65"/>
        <end position="75"/>
    </location>
</feature>
<dbReference type="PANTHER" id="PTHR12916">
    <property type="entry name" value="CYTOCHROME C OXIDASE POLYPEPTIDE VIC-2"/>
    <property type="match status" value="1"/>
</dbReference>
<keyword evidence="2" id="KW-0732">Signal</keyword>
<dbReference type="PROSITE" id="PS50026">
    <property type="entry name" value="EGF_3"/>
    <property type="match status" value="7"/>
</dbReference>
<dbReference type="PROSITE" id="PS00022">
    <property type="entry name" value="EGF_1"/>
    <property type="match status" value="6"/>
</dbReference>
<dbReference type="CDD" id="cd00054">
    <property type="entry name" value="EGF_CA"/>
    <property type="match status" value="5"/>
</dbReference>
<dbReference type="Gene3D" id="2.10.25.10">
    <property type="entry name" value="Laminin"/>
    <property type="match status" value="6"/>
</dbReference>
<dbReference type="InterPro" id="IPR000152">
    <property type="entry name" value="EGF-type_Asp/Asn_hydroxyl_site"/>
</dbReference>
<dbReference type="PROSITE" id="PS01187">
    <property type="entry name" value="EGF_CA"/>
    <property type="match status" value="3"/>
</dbReference>
<dbReference type="PRINTS" id="PR00010">
    <property type="entry name" value="EGFBLOOD"/>
</dbReference>
<feature type="disulfide bond" evidence="6">
    <location>
        <begin position="145"/>
        <end position="162"/>
    </location>
</feature>
<keyword evidence="5" id="KW-0325">Glycoprotein</keyword>
<evidence type="ECO:0000313" key="9">
    <source>
        <dbReference type="Proteomes" id="UP001152795"/>
    </source>
</evidence>
<feature type="disulfide bond" evidence="6">
    <location>
        <begin position="11"/>
        <end position="20"/>
    </location>
</feature>
<organism evidence="8 9">
    <name type="scientific">Paramuricea clavata</name>
    <name type="common">Red gorgonian</name>
    <name type="synonym">Violescent sea-whip</name>
    <dbReference type="NCBI Taxonomy" id="317549"/>
    <lineage>
        <taxon>Eukaryota</taxon>
        <taxon>Metazoa</taxon>
        <taxon>Cnidaria</taxon>
        <taxon>Anthozoa</taxon>
        <taxon>Octocorallia</taxon>
        <taxon>Malacalcyonacea</taxon>
        <taxon>Plexauridae</taxon>
        <taxon>Paramuricea</taxon>
    </lineage>
</organism>
<dbReference type="GO" id="GO:0005509">
    <property type="term" value="F:calcium ion binding"/>
    <property type="evidence" value="ECO:0007669"/>
    <property type="project" value="InterPro"/>
</dbReference>
<feature type="disulfide bond" evidence="6">
    <location>
        <begin position="124"/>
        <end position="133"/>
    </location>
</feature>